<accession>A0ABN7HEJ3</accession>
<gene>
    <name evidence="3" type="ORF">LMG28140_00490</name>
</gene>
<dbReference type="NCBIfam" id="NF033788">
    <property type="entry name" value="HTH_metalloreg"/>
    <property type="match status" value="1"/>
</dbReference>
<dbReference type="CDD" id="cd00090">
    <property type="entry name" value="HTH_ARSR"/>
    <property type="match status" value="1"/>
</dbReference>
<sequence>MSPTVKTASGRSTGGQSIGKLNPSALRKSAPIFAALGDETRLRLIAVLCAGTAMSIAQLTAGTDITRQSVTQHLQVLANAGLVRDVKVGRERLWEFEAAHLDDARRALDVISQQWDHALSRLKAMVEE</sequence>
<dbReference type="EMBL" id="CAJHCP010000001">
    <property type="protein sequence ID" value="CAD6511649.1"/>
    <property type="molecule type" value="Genomic_DNA"/>
</dbReference>
<evidence type="ECO:0000259" key="2">
    <source>
        <dbReference type="PROSITE" id="PS50987"/>
    </source>
</evidence>
<dbReference type="InterPro" id="IPR036390">
    <property type="entry name" value="WH_DNA-bd_sf"/>
</dbReference>
<proteinExistence type="predicted"/>
<keyword evidence="4" id="KW-1185">Reference proteome</keyword>
<evidence type="ECO:0000313" key="3">
    <source>
        <dbReference type="EMBL" id="CAD6511649.1"/>
    </source>
</evidence>
<evidence type="ECO:0000313" key="4">
    <source>
        <dbReference type="Proteomes" id="UP000598032"/>
    </source>
</evidence>
<dbReference type="PROSITE" id="PS50987">
    <property type="entry name" value="HTH_ARSR_2"/>
    <property type="match status" value="1"/>
</dbReference>
<feature type="domain" description="HTH arsR-type" evidence="2">
    <location>
        <begin position="21"/>
        <end position="116"/>
    </location>
</feature>
<dbReference type="InterPro" id="IPR001845">
    <property type="entry name" value="HTH_ArsR_DNA-bd_dom"/>
</dbReference>
<dbReference type="PRINTS" id="PR00778">
    <property type="entry name" value="HTHARSR"/>
</dbReference>
<dbReference type="InterPro" id="IPR011991">
    <property type="entry name" value="ArsR-like_HTH"/>
</dbReference>
<evidence type="ECO:0000256" key="1">
    <source>
        <dbReference type="SAM" id="MobiDB-lite"/>
    </source>
</evidence>
<dbReference type="PANTHER" id="PTHR38600">
    <property type="entry name" value="TRANSCRIPTIONAL REGULATORY PROTEIN"/>
    <property type="match status" value="1"/>
</dbReference>
<feature type="compositionally biased region" description="Polar residues" evidence="1">
    <location>
        <begin position="1"/>
        <end position="11"/>
    </location>
</feature>
<dbReference type="Proteomes" id="UP000598032">
    <property type="component" value="Unassembled WGS sequence"/>
</dbReference>
<name>A0ABN7HEJ3_9BURK</name>
<reference evidence="3 4" key="1">
    <citation type="submission" date="2020-10" db="EMBL/GenBank/DDBJ databases">
        <authorList>
            <person name="Peeters C."/>
        </authorList>
    </citation>
    <scope>NUCLEOTIDE SEQUENCE [LARGE SCALE GENOMIC DNA]</scope>
    <source>
        <strain evidence="3 4">LMG 28140</strain>
    </source>
</reference>
<organism evidence="3 4">
    <name type="scientific">Paraburkholderia metrosideri</name>
    <dbReference type="NCBI Taxonomy" id="580937"/>
    <lineage>
        <taxon>Bacteria</taxon>
        <taxon>Pseudomonadati</taxon>
        <taxon>Pseudomonadota</taxon>
        <taxon>Betaproteobacteria</taxon>
        <taxon>Burkholderiales</taxon>
        <taxon>Burkholderiaceae</taxon>
        <taxon>Paraburkholderia</taxon>
    </lineage>
</organism>
<dbReference type="SUPFAM" id="SSF46785">
    <property type="entry name" value="Winged helix' DNA-binding domain"/>
    <property type="match status" value="1"/>
</dbReference>
<protein>
    <recommendedName>
        <fullName evidence="2">HTH arsR-type domain-containing protein</fullName>
    </recommendedName>
</protein>
<feature type="region of interest" description="Disordered" evidence="1">
    <location>
        <begin position="1"/>
        <end position="22"/>
    </location>
</feature>
<comment type="caution">
    <text evidence="3">The sequence shown here is derived from an EMBL/GenBank/DDBJ whole genome shotgun (WGS) entry which is preliminary data.</text>
</comment>
<dbReference type="Pfam" id="PF12840">
    <property type="entry name" value="HTH_20"/>
    <property type="match status" value="1"/>
</dbReference>
<dbReference type="SMART" id="SM00418">
    <property type="entry name" value="HTH_ARSR"/>
    <property type="match status" value="1"/>
</dbReference>
<dbReference type="Gene3D" id="1.10.10.10">
    <property type="entry name" value="Winged helix-like DNA-binding domain superfamily/Winged helix DNA-binding domain"/>
    <property type="match status" value="1"/>
</dbReference>
<dbReference type="RefSeq" id="WP_201640709.1">
    <property type="nucleotide sequence ID" value="NZ_CAJHCP010000001.1"/>
</dbReference>
<dbReference type="PANTHER" id="PTHR38600:SF1">
    <property type="entry name" value="TRANSCRIPTIONAL REGULATORY PROTEIN"/>
    <property type="match status" value="1"/>
</dbReference>
<dbReference type="InterPro" id="IPR036388">
    <property type="entry name" value="WH-like_DNA-bd_sf"/>
</dbReference>